<keyword evidence="3" id="KW-1185">Reference proteome</keyword>
<dbReference type="Gene3D" id="2.60.120.200">
    <property type="match status" value="1"/>
</dbReference>
<dbReference type="Pfam" id="PF18962">
    <property type="entry name" value="Por_Secre_tail"/>
    <property type="match status" value="1"/>
</dbReference>
<dbReference type="Pfam" id="PF13306">
    <property type="entry name" value="LRR_5"/>
    <property type="match status" value="2"/>
</dbReference>
<dbReference type="InterPro" id="IPR026444">
    <property type="entry name" value="Secre_tail"/>
</dbReference>
<evidence type="ECO:0000313" key="2">
    <source>
        <dbReference type="EMBL" id="MDN5215013.1"/>
    </source>
</evidence>
<dbReference type="PANTHER" id="PTHR45661:SF3">
    <property type="entry name" value="IG-LIKE DOMAIN-CONTAINING PROTEIN"/>
    <property type="match status" value="1"/>
</dbReference>
<dbReference type="SUPFAM" id="SSF52058">
    <property type="entry name" value="L domain-like"/>
    <property type="match status" value="1"/>
</dbReference>
<dbReference type="Proteomes" id="UP001172083">
    <property type="component" value="Unassembled WGS sequence"/>
</dbReference>
<dbReference type="InterPro" id="IPR026906">
    <property type="entry name" value="LRR_5"/>
</dbReference>
<dbReference type="Pfam" id="PF14099">
    <property type="entry name" value="Polysacc_lyase"/>
    <property type="match status" value="1"/>
</dbReference>
<dbReference type="InterPro" id="IPR053139">
    <property type="entry name" value="Surface_bspA-like"/>
</dbReference>
<dbReference type="RefSeq" id="WP_346760351.1">
    <property type="nucleotide sequence ID" value="NZ_JAUJEB010000005.1"/>
</dbReference>
<dbReference type="InterPro" id="IPR032675">
    <property type="entry name" value="LRR_dom_sf"/>
</dbReference>
<sequence>MNNYLLKVLLTVTTVLLNEQVGAQVIADWELDFPGDPNRNWVSNTTPPPELSFSQIGADNSAVYNWFSTNSQPEAGYVSSIHKIEVVADGANNRVLKVMADGTNRLAEALYDPAAPYSNRAELSWLNYRFMEGEELYYTMSFKLDDSWTQASSLPYATIITQLKPFGTGPMVELMVRNNGSRNIHLHGKYFTAINEDNGYRNIGNAVVGEWVHVKMYVKLTTSTATSGASAGKVIAWINGVKTNEYTGRTLELSNDSYLKLGQYGQIWDRKKVVYFDNVRLEKMINMSLESWSKDQIAKVGYTFIADHITYEITSVDSYEVKVTDYTGTATEVIIPSEVNNYTITRIESRAFIKEESSPDKLKKVTIPGSVTTIGDNAFTHNELTSIEIPNVTTIGNNAFENNQLESVTIPEGLVIISPAAFKNNKLTSIEIPNNVETIGNSAFAGNDLKSVDIPENVGKIEAWAFANNPNLNTVLIKATNPPVVENDIFTTTSPNDDRNGQIDLMVPEGAVSAYNSWYGGNNYFKSITEVAEVNDEFTADHITYQITEITPNKQVSATEYDMAGGPSVTIPPTVQYQGVDYAVTIIGNDTFKEKQLTEVTIGENVTSIGEHAFNNNKLTNVVIPNSVTNIGGQAFNNNRNLALVTVERNDPPTLHADAFQNANRNKIDLVVPKSKRQAYLDNGWTGFKSITFGTFTDQDIQYGITAVNPNEVKVMDYIGSATAIEIPETVTYEGITYTVTAIGNGAFSDNPDLVTVKIEATHPLALHENAFADRSQINLIVPAGTREDYLDNGWDGFRSIMEEGQVLTAGSNIEFKDFTLYPNPARDKVHIDIDPGSGQALKQVNIYTMAGAYLYSENGLEINTGRLSRGMYLFEIVTKTGDRSMRRVIIQ</sequence>
<dbReference type="NCBIfam" id="TIGR04183">
    <property type="entry name" value="Por_Secre_tail"/>
    <property type="match status" value="1"/>
</dbReference>
<gene>
    <name evidence="2" type="ORF">QQ020_23230</name>
</gene>
<reference evidence="2" key="1">
    <citation type="submission" date="2023-06" db="EMBL/GenBank/DDBJ databases">
        <title>Genomic of Agaribacillus aureum.</title>
        <authorList>
            <person name="Wang G."/>
        </authorList>
    </citation>
    <scope>NUCLEOTIDE SEQUENCE</scope>
    <source>
        <strain evidence="2">BMA12</strain>
    </source>
</reference>
<dbReference type="PANTHER" id="PTHR45661">
    <property type="entry name" value="SURFACE ANTIGEN"/>
    <property type="match status" value="1"/>
</dbReference>
<dbReference type="InterPro" id="IPR025975">
    <property type="entry name" value="Polysacc_lyase"/>
</dbReference>
<dbReference type="Gene3D" id="3.80.10.10">
    <property type="entry name" value="Ribonuclease Inhibitor"/>
    <property type="match status" value="3"/>
</dbReference>
<accession>A0ABT8LFE3</accession>
<feature type="domain" description="Secretion system C-terminal sorting" evidence="1">
    <location>
        <begin position="821"/>
        <end position="891"/>
    </location>
</feature>
<name>A0ABT8LFE3_9BACT</name>
<organism evidence="2 3">
    <name type="scientific">Agaribacillus aureus</name>
    <dbReference type="NCBI Taxonomy" id="3051825"/>
    <lineage>
        <taxon>Bacteria</taxon>
        <taxon>Pseudomonadati</taxon>
        <taxon>Bacteroidota</taxon>
        <taxon>Cytophagia</taxon>
        <taxon>Cytophagales</taxon>
        <taxon>Splendidivirgaceae</taxon>
        <taxon>Agaribacillus</taxon>
    </lineage>
</organism>
<evidence type="ECO:0000259" key="1">
    <source>
        <dbReference type="Pfam" id="PF18962"/>
    </source>
</evidence>
<dbReference type="EMBL" id="JAUJEB010000005">
    <property type="protein sequence ID" value="MDN5215013.1"/>
    <property type="molecule type" value="Genomic_DNA"/>
</dbReference>
<protein>
    <submittedName>
        <fullName evidence="2">Leucine-rich repeat protein</fullName>
    </submittedName>
</protein>
<comment type="caution">
    <text evidence="2">The sequence shown here is derived from an EMBL/GenBank/DDBJ whole genome shotgun (WGS) entry which is preliminary data.</text>
</comment>
<evidence type="ECO:0000313" key="3">
    <source>
        <dbReference type="Proteomes" id="UP001172083"/>
    </source>
</evidence>
<proteinExistence type="predicted"/>